<name>A0ABD3FBI2_9STRA</name>
<evidence type="ECO:0000313" key="3">
    <source>
        <dbReference type="Proteomes" id="UP001632037"/>
    </source>
</evidence>
<feature type="compositionally biased region" description="Polar residues" evidence="1">
    <location>
        <begin position="87"/>
        <end position="97"/>
    </location>
</feature>
<protein>
    <recommendedName>
        <fullName evidence="4">PiggyBac transposable element-derived protein domain-containing protein</fullName>
    </recommendedName>
</protein>
<feature type="compositionally biased region" description="Polar residues" evidence="1">
    <location>
        <begin position="179"/>
        <end position="201"/>
    </location>
</feature>
<sequence>MTVAARESPPRPTQKKVKLSSFYRALAKRPFLHGKAPVAALNAEKLAEQAENVESESKPDDDGDADYEDAAEEIPNDDAEFVEATTPLATPRSQASPKQKKKNTVVPKQAAKATGKERHRRSRELTRTSAPASGSDDVSSEASGDADFGVSSSPLESPLQLAQSSPAQTPPQMPPWTGASRSLNMASLLNATAGPSPSSAPQDVEETEDAGALNSDYEGSDAGSAEWFDDMVEPLVPTETPGYSESEIEPSDEDVRAATQPAATRAAQPSAATARKQERERWKSVIDNWHVIEGRDLTKLADDSAALKQMRVDGWETDTDKSPTHEEFPGLYDGEYGPTAEVLGFAVPLELFLFFMPREFWLGVEGESNWYYDQMLPDQMEVKFRAQTGDNRRRLEQIIANEKRMHTRFRAHEIQ</sequence>
<proteinExistence type="predicted"/>
<dbReference type="Proteomes" id="UP001632037">
    <property type="component" value="Unassembled WGS sequence"/>
</dbReference>
<comment type="caution">
    <text evidence="2">The sequence shown here is derived from an EMBL/GenBank/DDBJ whole genome shotgun (WGS) entry which is preliminary data.</text>
</comment>
<gene>
    <name evidence="2" type="ORF">V7S43_010605</name>
</gene>
<feature type="compositionally biased region" description="Low complexity" evidence="1">
    <location>
        <begin position="257"/>
        <end position="274"/>
    </location>
</feature>
<feature type="compositionally biased region" description="Polar residues" evidence="1">
    <location>
        <begin position="127"/>
        <end position="142"/>
    </location>
</feature>
<evidence type="ECO:0008006" key="4">
    <source>
        <dbReference type="Google" id="ProtNLM"/>
    </source>
</evidence>
<evidence type="ECO:0000313" key="2">
    <source>
        <dbReference type="EMBL" id="KAL3664278.1"/>
    </source>
</evidence>
<evidence type="ECO:0000256" key="1">
    <source>
        <dbReference type="SAM" id="MobiDB-lite"/>
    </source>
</evidence>
<feature type="compositionally biased region" description="Polar residues" evidence="1">
    <location>
        <begin position="150"/>
        <end position="167"/>
    </location>
</feature>
<dbReference type="EMBL" id="JBIMZQ010000024">
    <property type="protein sequence ID" value="KAL3664278.1"/>
    <property type="molecule type" value="Genomic_DNA"/>
</dbReference>
<keyword evidence="3" id="KW-1185">Reference proteome</keyword>
<organism evidence="2 3">
    <name type="scientific">Phytophthora oleae</name>
    <dbReference type="NCBI Taxonomy" id="2107226"/>
    <lineage>
        <taxon>Eukaryota</taxon>
        <taxon>Sar</taxon>
        <taxon>Stramenopiles</taxon>
        <taxon>Oomycota</taxon>
        <taxon>Peronosporomycetes</taxon>
        <taxon>Peronosporales</taxon>
        <taxon>Peronosporaceae</taxon>
        <taxon>Phytophthora</taxon>
    </lineage>
</organism>
<feature type="region of interest" description="Disordered" evidence="1">
    <location>
        <begin position="47"/>
        <end position="279"/>
    </location>
</feature>
<accession>A0ABD3FBI2</accession>
<reference evidence="2 3" key="1">
    <citation type="submission" date="2024-09" db="EMBL/GenBank/DDBJ databases">
        <title>Genome sequencing and assembly of Phytophthora oleae, isolate VK10A, causative agent of rot of olive drupes.</title>
        <authorList>
            <person name="Conti Taguali S."/>
            <person name="Riolo M."/>
            <person name="La Spada F."/>
            <person name="Cacciola S.O."/>
            <person name="Dionisio G."/>
        </authorList>
    </citation>
    <scope>NUCLEOTIDE SEQUENCE [LARGE SCALE GENOMIC DNA]</scope>
    <source>
        <strain evidence="2 3">VK10A</strain>
    </source>
</reference>
<dbReference type="AlphaFoldDB" id="A0ABD3FBI2"/>
<feature type="compositionally biased region" description="Acidic residues" evidence="1">
    <location>
        <begin position="61"/>
        <end position="81"/>
    </location>
</feature>